<protein>
    <submittedName>
        <fullName evidence="1">Uncharacterized protein</fullName>
    </submittedName>
</protein>
<evidence type="ECO:0000313" key="1">
    <source>
        <dbReference type="EMBL" id="RTH98092.1"/>
    </source>
</evidence>
<dbReference type="EMBL" id="PEMH01000364">
    <property type="protein sequence ID" value="RTH98092.1"/>
    <property type="molecule type" value="Genomic_DNA"/>
</dbReference>
<sequence length="106" mass="11878">MEALYLEDVLEEMTRDLKATVGAPEGVRTYALWGVDPFELETALYDMLKHLGREERDVLRWYIPDLVETVYREGYNVLILLPTGEGLHAKGGSVPLAGVPGNRVFA</sequence>
<reference evidence="1 2" key="1">
    <citation type="journal article" date="2019" name="Extremophiles">
        <title>Biogeography of thermophiles and predominance of Thermus scotoductus in domestic water heaters.</title>
        <authorList>
            <person name="Wilpiszeski R.L."/>
            <person name="Zhang Z."/>
            <person name="House C.H."/>
        </authorList>
    </citation>
    <scope>NUCLEOTIDE SEQUENCE [LARGE SCALE GENOMIC DNA]</scope>
    <source>
        <strain evidence="1 2">16_S16</strain>
    </source>
</reference>
<accession>A0A430UEY4</accession>
<dbReference type="AlphaFoldDB" id="A0A430UEY4"/>
<evidence type="ECO:0000313" key="2">
    <source>
        <dbReference type="Proteomes" id="UP000288347"/>
    </source>
</evidence>
<gene>
    <name evidence="1" type="ORF">CSW29_10730</name>
</gene>
<organism evidence="1 2">
    <name type="scientific">Thermus scotoductus</name>
    <dbReference type="NCBI Taxonomy" id="37636"/>
    <lineage>
        <taxon>Bacteria</taxon>
        <taxon>Thermotogati</taxon>
        <taxon>Deinococcota</taxon>
        <taxon>Deinococci</taxon>
        <taxon>Thermales</taxon>
        <taxon>Thermaceae</taxon>
        <taxon>Thermus</taxon>
    </lineage>
</organism>
<proteinExistence type="predicted"/>
<comment type="caution">
    <text evidence="1">The sequence shown here is derived from an EMBL/GenBank/DDBJ whole genome shotgun (WGS) entry which is preliminary data.</text>
</comment>
<dbReference type="Proteomes" id="UP000288347">
    <property type="component" value="Unassembled WGS sequence"/>
</dbReference>
<name>A0A430UEY4_THESC</name>